<evidence type="ECO:0000313" key="3">
    <source>
        <dbReference type="Proteomes" id="UP001170959"/>
    </source>
</evidence>
<evidence type="ECO:0000313" key="2">
    <source>
        <dbReference type="EMBL" id="MDM1073547.1"/>
    </source>
</evidence>
<dbReference type="EMBL" id="JACAGJ010000007">
    <property type="protein sequence ID" value="MDM1073547.1"/>
    <property type="molecule type" value="Genomic_DNA"/>
</dbReference>
<protein>
    <submittedName>
        <fullName evidence="2">Uncharacterized protein</fullName>
    </submittedName>
</protein>
<reference evidence="2" key="1">
    <citation type="submission" date="2020-06" db="EMBL/GenBank/DDBJ databases">
        <authorList>
            <person name="Dong N."/>
        </authorList>
    </citation>
    <scope>NUCLEOTIDE SEQUENCE</scope>
    <source>
        <strain evidence="2">R655-4</strain>
    </source>
</reference>
<accession>A0AAJ1V916</accession>
<feature type="chain" id="PRO_5042518021" evidence="1">
    <location>
        <begin position="23"/>
        <end position="136"/>
    </location>
</feature>
<gene>
    <name evidence="2" type="ORF">HX001_13735</name>
</gene>
<dbReference type="RefSeq" id="WP_159155114.1">
    <property type="nucleotide sequence ID" value="NZ_CP013210.1"/>
</dbReference>
<dbReference type="Proteomes" id="UP001170959">
    <property type="component" value="Unassembled WGS sequence"/>
</dbReference>
<proteinExistence type="predicted"/>
<evidence type="ECO:0000256" key="1">
    <source>
        <dbReference type="SAM" id="SignalP"/>
    </source>
</evidence>
<keyword evidence="1" id="KW-0732">Signal</keyword>
<feature type="signal peptide" evidence="1">
    <location>
        <begin position="1"/>
        <end position="22"/>
    </location>
</feature>
<dbReference type="AlphaFoldDB" id="A0AAJ1V916"/>
<sequence length="136" mass="15872">MKTTFFKTILISFCFLGSSLYAQPDVLSYAKQFETNKSEYIGKPFSYLLSKLSVQTQPKKVWIFPNINNKNIVLTSTFSLNKKEDDYGNAIRLDVTWQESIPFADVYKFIQNNNDNFTEEEKKFYGGKIIKDIEVY</sequence>
<reference evidence="2" key="2">
    <citation type="journal article" date="2022" name="Sci. Total Environ.">
        <title>Prevalence, transmission, and molecular epidemiology of tet(X)-positive bacteria among humans, animals, and environmental niches in China: An epidemiological, and genomic-based study.</title>
        <authorList>
            <person name="Dong N."/>
            <person name="Zeng Y."/>
            <person name="Cai C."/>
            <person name="Sun C."/>
            <person name="Lu J."/>
            <person name="Liu C."/>
            <person name="Zhou H."/>
            <person name="Sun Q."/>
            <person name="Shu L."/>
            <person name="Wang H."/>
            <person name="Wang Y."/>
            <person name="Wang S."/>
            <person name="Wu C."/>
            <person name="Chan E.W."/>
            <person name="Chen G."/>
            <person name="Shen Z."/>
            <person name="Chen S."/>
            <person name="Zhang R."/>
        </authorList>
    </citation>
    <scope>NUCLEOTIDE SEQUENCE</scope>
    <source>
        <strain evidence="2">R655-4</strain>
    </source>
</reference>
<organism evidence="2 3">
    <name type="scientific">Empedobacter brevis</name>
    <dbReference type="NCBI Taxonomy" id="247"/>
    <lineage>
        <taxon>Bacteria</taxon>
        <taxon>Pseudomonadati</taxon>
        <taxon>Bacteroidota</taxon>
        <taxon>Flavobacteriia</taxon>
        <taxon>Flavobacteriales</taxon>
        <taxon>Weeksellaceae</taxon>
        <taxon>Empedobacter</taxon>
    </lineage>
</organism>
<comment type="caution">
    <text evidence="2">The sequence shown here is derived from an EMBL/GenBank/DDBJ whole genome shotgun (WGS) entry which is preliminary data.</text>
</comment>
<name>A0AAJ1V916_9FLAO</name>